<dbReference type="PANTHER" id="PTHR47027">
    <property type="entry name" value="REVERSE TRANSCRIPTASE DOMAIN-CONTAINING PROTEIN"/>
    <property type="match status" value="1"/>
</dbReference>
<dbReference type="InterPro" id="IPR000477">
    <property type="entry name" value="RT_dom"/>
</dbReference>
<feature type="domain" description="Reverse transcriptase" evidence="1">
    <location>
        <begin position="1"/>
        <end position="203"/>
    </location>
</feature>
<organism evidence="2 3">
    <name type="scientific">Elysia marginata</name>
    <dbReference type="NCBI Taxonomy" id="1093978"/>
    <lineage>
        <taxon>Eukaryota</taxon>
        <taxon>Metazoa</taxon>
        <taxon>Spiralia</taxon>
        <taxon>Lophotrochozoa</taxon>
        <taxon>Mollusca</taxon>
        <taxon>Gastropoda</taxon>
        <taxon>Heterobranchia</taxon>
        <taxon>Euthyneura</taxon>
        <taxon>Panpulmonata</taxon>
        <taxon>Sacoglossa</taxon>
        <taxon>Placobranchoidea</taxon>
        <taxon>Plakobranchidae</taxon>
        <taxon>Elysia</taxon>
    </lineage>
</organism>
<evidence type="ECO:0000259" key="1">
    <source>
        <dbReference type="PROSITE" id="PS50878"/>
    </source>
</evidence>
<dbReference type="InterPro" id="IPR043502">
    <property type="entry name" value="DNA/RNA_pol_sf"/>
</dbReference>
<keyword evidence="2" id="KW-0255">Endonuclease</keyword>
<reference evidence="2 3" key="1">
    <citation type="journal article" date="2021" name="Elife">
        <title>Chloroplast acquisition without the gene transfer in kleptoplastic sea slugs, Plakobranchus ocellatus.</title>
        <authorList>
            <person name="Maeda T."/>
            <person name="Takahashi S."/>
            <person name="Yoshida T."/>
            <person name="Shimamura S."/>
            <person name="Takaki Y."/>
            <person name="Nagai Y."/>
            <person name="Toyoda A."/>
            <person name="Suzuki Y."/>
            <person name="Arimoto A."/>
            <person name="Ishii H."/>
            <person name="Satoh N."/>
            <person name="Nishiyama T."/>
            <person name="Hasebe M."/>
            <person name="Maruyama T."/>
            <person name="Minagawa J."/>
            <person name="Obokata J."/>
            <person name="Shigenobu S."/>
        </authorList>
    </citation>
    <scope>NUCLEOTIDE SEQUENCE [LARGE SCALE GENOMIC DNA]</scope>
</reference>
<comment type="caution">
    <text evidence="2">The sequence shown here is derived from an EMBL/GenBank/DDBJ whole genome shotgun (WGS) entry which is preliminary data.</text>
</comment>
<dbReference type="SUPFAM" id="SSF56672">
    <property type="entry name" value="DNA/RNA polymerases"/>
    <property type="match status" value="1"/>
</dbReference>
<dbReference type="AlphaFoldDB" id="A0AAV4I4N9"/>
<proteinExistence type="predicted"/>
<protein>
    <submittedName>
        <fullName evidence="2">Endonuclease-reverse transcriptase</fullName>
    </submittedName>
</protein>
<accession>A0AAV4I4N9</accession>
<dbReference type="Proteomes" id="UP000762676">
    <property type="component" value="Unassembled WGS sequence"/>
</dbReference>
<dbReference type="PANTHER" id="PTHR47027:SF20">
    <property type="entry name" value="REVERSE TRANSCRIPTASE-LIKE PROTEIN WITH RNA-DIRECTED DNA POLYMERASE DOMAIN"/>
    <property type="match status" value="1"/>
</dbReference>
<dbReference type="PROSITE" id="PS50878">
    <property type="entry name" value="RT_POL"/>
    <property type="match status" value="1"/>
</dbReference>
<evidence type="ECO:0000313" key="2">
    <source>
        <dbReference type="EMBL" id="GFS05429.1"/>
    </source>
</evidence>
<evidence type="ECO:0000313" key="3">
    <source>
        <dbReference type="Proteomes" id="UP000762676"/>
    </source>
</evidence>
<keyword evidence="2" id="KW-0378">Hydrolase</keyword>
<dbReference type="Pfam" id="PF00078">
    <property type="entry name" value="RVT_1"/>
    <property type="match status" value="1"/>
</dbReference>
<name>A0AAV4I4N9_9GAST</name>
<sequence>METINPIIYRYLDETQLGFRKERGIRDGIFLLRNISERMASHEKYLYMCFKGYTKAFDRVNYTKLMEVLIKAGVLDNERRLIAELYWNQTAKVKTNSGTTEDINILRGVIEGCIISPALFNLYNEFLLQEALGEKGGISLNGENITNVRYAGDTVIMAETPESLQQMLDSVAESCETYGMEMRAKKIKKKPCISEKKKRKYLY</sequence>
<keyword evidence="2" id="KW-0540">Nuclease</keyword>
<dbReference type="GO" id="GO:0004519">
    <property type="term" value="F:endonuclease activity"/>
    <property type="evidence" value="ECO:0007669"/>
    <property type="project" value="UniProtKB-KW"/>
</dbReference>
<keyword evidence="3" id="KW-1185">Reference proteome</keyword>
<dbReference type="EMBL" id="BMAT01009388">
    <property type="protein sequence ID" value="GFS05429.1"/>
    <property type="molecule type" value="Genomic_DNA"/>
</dbReference>
<gene>
    <name evidence="2" type="ORF">ElyMa_004681300</name>
</gene>